<evidence type="ECO:0008006" key="2">
    <source>
        <dbReference type="Google" id="ProtNLM"/>
    </source>
</evidence>
<sequence>MLVDAFGTLVALEPPAPRLRSELRRTLGLEVSTEAAEAAFRAEIAFYLAHHLEGADERSLGALRDRCAGVIAGALGLELHALPGVREAMLASLRFSAHPDAAPALRVLRARGLRLVVASNWDCSLPRVLEEAGLAPLVDDVVSSANVGAAKPDPAVFEAALAAAATSPAEALHVGDSLVNDVEGARAAGVRGLLLDRCGGAPRPGVETIGSLGELASLVLAGP</sequence>
<dbReference type="NCBIfam" id="TIGR01509">
    <property type="entry name" value="HAD-SF-IA-v3"/>
    <property type="match status" value="1"/>
</dbReference>
<dbReference type="AlphaFoldDB" id="A0A6J4S894"/>
<evidence type="ECO:0000313" key="1">
    <source>
        <dbReference type="EMBL" id="CAA9492056.1"/>
    </source>
</evidence>
<dbReference type="InterPro" id="IPR006439">
    <property type="entry name" value="HAD-SF_hydro_IA"/>
</dbReference>
<dbReference type="Gene3D" id="1.10.150.720">
    <property type="entry name" value="Haloacid dehalogenase-like hydrolase"/>
    <property type="match status" value="1"/>
</dbReference>
<accession>A0A6J4S894</accession>
<proteinExistence type="predicted"/>
<gene>
    <name evidence="1" type="ORF">AVDCRST_MAG45-805</name>
</gene>
<dbReference type="NCBIfam" id="TIGR01549">
    <property type="entry name" value="HAD-SF-IA-v1"/>
    <property type="match status" value="1"/>
</dbReference>
<dbReference type="PANTHER" id="PTHR46191:SF2">
    <property type="entry name" value="HALOACID DEHALOGENASE-LIKE HYDROLASE DOMAIN-CONTAINING PROTEIN 3"/>
    <property type="match status" value="1"/>
</dbReference>
<dbReference type="InterPro" id="IPR044924">
    <property type="entry name" value="HAD-SF_hydro_IA_REG-2-like_cap"/>
</dbReference>
<dbReference type="PANTHER" id="PTHR46191">
    <property type="match status" value="1"/>
</dbReference>
<dbReference type="InterPro" id="IPR023214">
    <property type="entry name" value="HAD_sf"/>
</dbReference>
<dbReference type="SUPFAM" id="SSF56784">
    <property type="entry name" value="HAD-like"/>
    <property type="match status" value="1"/>
</dbReference>
<organism evidence="1">
    <name type="scientific">uncultured Solirubrobacterales bacterium</name>
    <dbReference type="NCBI Taxonomy" id="768556"/>
    <lineage>
        <taxon>Bacteria</taxon>
        <taxon>Bacillati</taxon>
        <taxon>Actinomycetota</taxon>
        <taxon>Thermoleophilia</taxon>
        <taxon>Solirubrobacterales</taxon>
        <taxon>environmental samples</taxon>
    </lineage>
</organism>
<dbReference type="InterPro" id="IPR036412">
    <property type="entry name" value="HAD-like_sf"/>
</dbReference>
<dbReference type="Pfam" id="PF00702">
    <property type="entry name" value="Hydrolase"/>
    <property type="match status" value="1"/>
</dbReference>
<dbReference type="PRINTS" id="PR00413">
    <property type="entry name" value="HADHALOGNASE"/>
</dbReference>
<dbReference type="Gene3D" id="3.40.50.1000">
    <property type="entry name" value="HAD superfamily/HAD-like"/>
    <property type="match status" value="1"/>
</dbReference>
<dbReference type="EMBL" id="CADCVU010000069">
    <property type="protein sequence ID" value="CAA9492056.1"/>
    <property type="molecule type" value="Genomic_DNA"/>
</dbReference>
<dbReference type="InterPro" id="IPR051828">
    <property type="entry name" value="HAD-like_hydrolase_domain"/>
</dbReference>
<reference evidence="1" key="1">
    <citation type="submission" date="2020-02" db="EMBL/GenBank/DDBJ databases">
        <authorList>
            <person name="Meier V. D."/>
        </authorList>
    </citation>
    <scope>NUCLEOTIDE SEQUENCE</scope>
    <source>
        <strain evidence="1">AVDCRST_MAG45</strain>
    </source>
</reference>
<name>A0A6J4S894_9ACTN</name>
<protein>
    <recommendedName>
        <fullName evidence="2">HAD family hydrolase</fullName>
    </recommendedName>
</protein>